<dbReference type="AlphaFoldDB" id="A0A502EB88"/>
<evidence type="ECO:0000313" key="2">
    <source>
        <dbReference type="Proteomes" id="UP000320095"/>
    </source>
</evidence>
<evidence type="ECO:0000313" key="1">
    <source>
        <dbReference type="EMBL" id="TPG33786.1"/>
    </source>
</evidence>
<gene>
    <name evidence="1" type="ORF">EAH80_16300</name>
</gene>
<comment type="caution">
    <text evidence="1">The sequence shown here is derived from an EMBL/GenBank/DDBJ whole genome shotgun (WGS) entry which is preliminary data.</text>
</comment>
<keyword evidence="2" id="KW-1185">Reference proteome</keyword>
<name>A0A502EB88_9MYCO</name>
<protein>
    <submittedName>
        <fullName evidence="1">Uncharacterized protein</fullName>
    </submittedName>
</protein>
<reference evidence="1 2" key="1">
    <citation type="journal article" date="2019" name="Environ. Microbiol.">
        <title>Species interactions and distinct microbial communities in high Arctic permafrost affected cryosols are associated with the CH4 and CO2 gas fluxes.</title>
        <authorList>
            <person name="Altshuler I."/>
            <person name="Hamel J."/>
            <person name="Turney S."/>
            <person name="Magnuson E."/>
            <person name="Levesque R."/>
            <person name="Greer C."/>
            <person name="Whyte L.G."/>
        </authorList>
    </citation>
    <scope>NUCLEOTIDE SEQUENCE [LARGE SCALE GENOMIC DNA]</scope>
    <source>
        <strain evidence="1 2">S5.20</strain>
    </source>
</reference>
<organism evidence="1 2">
    <name type="scientific">Mycolicibacterium hodleri</name>
    <dbReference type="NCBI Taxonomy" id="49897"/>
    <lineage>
        <taxon>Bacteria</taxon>
        <taxon>Bacillati</taxon>
        <taxon>Actinomycetota</taxon>
        <taxon>Actinomycetes</taxon>
        <taxon>Mycobacteriales</taxon>
        <taxon>Mycobacteriaceae</taxon>
        <taxon>Mycolicibacterium</taxon>
    </lineage>
</organism>
<accession>A0A502EB88</accession>
<dbReference type="Proteomes" id="UP000320095">
    <property type="component" value="Unassembled WGS sequence"/>
</dbReference>
<sequence>MSSQPPITASTVRSKFSDGCNPAYVVTSLAWHVGSLGGADDTYGWVWPTSRPSKQRNRMVTDVNGFVNETVRNRCDRFDTA</sequence>
<dbReference type="EMBL" id="RCZG01000005">
    <property type="protein sequence ID" value="TPG33786.1"/>
    <property type="molecule type" value="Genomic_DNA"/>
</dbReference>
<proteinExistence type="predicted"/>